<feature type="region of interest" description="Disordered" evidence="1">
    <location>
        <begin position="356"/>
        <end position="394"/>
    </location>
</feature>
<keyword evidence="2" id="KW-1133">Transmembrane helix</keyword>
<reference evidence="3 4" key="1">
    <citation type="journal article" date="2018" name="PLoS Genet.">
        <title>Population sequencing reveals clonal diversity and ancestral inbreeding in the grapevine cultivar Chardonnay.</title>
        <authorList>
            <person name="Roach M.J."/>
            <person name="Johnson D.L."/>
            <person name="Bohlmann J."/>
            <person name="van Vuuren H.J."/>
            <person name="Jones S.J."/>
            <person name="Pretorius I.S."/>
            <person name="Schmidt S.A."/>
            <person name="Borneman A.R."/>
        </authorList>
    </citation>
    <scope>NUCLEOTIDE SEQUENCE [LARGE SCALE GENOMIC DNA]</scope>
    <source>
        <strain evidence="4">cv. Chardonnay</strain>
        <tissue evidence="3">Leaf</tissue>
    </source>
</reference>
<dbReference type="Proteomes" id="UP000288805">
    <property type="component" value="Unassembled WGS sequence"/>
</dbReference>
<dbReference type="AlphaFoldDB" id="A0A438I988"/>
<dbReference type="EMBL" id="QGNW01000130">
    <property type="protein sequence ID" value="RVW93276.1"/>
    <property type="molecule type" value="Genomic_DNA"/>
</dbReference>
<organism evidence="3 4">
    <name type="scientific">Vitis vinifera</name>
    <name type="common">Grape</name>
    <dbReference type="NCBI Taxonomy" id="29760"/>
    <lineage>
        <taxon>Eukaryota</taxon>
        <taxon>Viridiplantae</taxon>
        <taxon>Streptophyta</taxon>
        <taxon>Embryophyta</taxon>
        <taxon>Tracheophyta</taxon>
        <taxon>Spermatophyta</taxon>
        <taxon>Magnoliopsida</taxon>
        <taxon>eudicotyledons</taxon>
        <taxon>Gunneridae</taxon>
        <taxon>Pentapetalae</taxon>
        <taxon>rosids</taxon>
        <taxon>Vitales</taxon>
        <taxon>Vitaceae</taxon>
        <taxon>Viteae</taxon>
        <taxon>Vitis</taxon>
    </lineage>
</organism>
<comment type="caution">
    <text evidence="3">The sequence shown here is derived from an EMBL/GenBank/DDBJ whole genome shotgun (WGS) entry which is preliminary data.</text>
</comment>
<accession>A0A438I988</accession>
<evidence type="ECO:0000313" key="4">
    <source>
        <dbReference type="Proteomes" id="UP000288805"/>
    </source>
</evidence>
<evidence type="ECO:0000313" key="3">
    <source>
        <dbReference type="EMBL" id="RVW93276.1"/>
    </source>
</evidence>
<keyword evidence="2" id="KW-0472">Membrane</keyword>
<gene>
    <name evidence="3" type="ORF">CK203_022436</name>
</gene>
<feature type="region of interest" description="Disordered" evidence="1">
    <location>
        <begin position="417"/>
        <end position="449"/>
    </location>
</feature>
<proteinExistence type="predicted"/>
<keyword evidence="2" id="KW-0812">Transmembrane</keyword>
<name>A0A438I988_VITVI</name>
<evidence type="ECO:0000256" key="1">
    <source>
        <dbReference type="SAM" id="MobiDB-lite"/>
    </source>
</evidence>
<feature type="transmembrane region" description="Helical" evidence="2">
    <location>
        <begin position="70"/>
        <end position="92"/>
    </location>
</feature>
<protein>
    <submittedName>
        <fullName evidence="3">Uncharacterized protein</fullName>
    </submittedName>
</protein>
<sequence length="496" mass="53912">MSANKEATSSGSSGDAHEKSVDKLSVKEFRERFCIPNGVSVELIDGEAVSTEKNEDHTIFFTKEQFNAGLYILGMLFNLDLSLLEVLFIYLIKKGAAKGHMLVKGLWAGLAVHPDRPFAPNQSLKVPGQDKRGKLVEWVEKASFDRLNRLLEIVAAERSCETLLSAQNLRSVTREPQSYVLNILPRRLPKEVVAGEHFVLQDLPFFAAVRKADARTRKARLNNLEVKRKEGLLRKAPGGKRPASSPPAGAPAKKKKKVSNKGKEVKLPTPPKKFVIPPSTYVKEVTIREPEVPPLPSISSGSERLTGLNHSGPSLSVVGRLALLAKEATSINQPDSPHPDADATEASCATTLPLSAPPTEEMGANSQGLPPCELSPLTLVPVKGPTTRRSRPARDLKSGLIWRLQDRFLETIEVSCSSVQEDHPEETQPAENEGAPDPKEESLSNASSGRSLVDDAACISASSFTYAKLEEKLKRIPSGSDVAMPSAKMFEAVETV</sequence>
<feature type="region of interest" description="Disordered" evidence="1">
    <location>
        <begin position="229"/>
        <end position="271"/>
    </location>
</feature>
<evidence type="ECO:0000256" key="2">
    <source>
        <dbReference type="SAM" id="Phobius"/>
    </source>
</evidence>